<protein>
    <submittedName>
        <fullName evidence="2">ABC-type nitrate/sulfonate/bicarbonate transport system substrate-binding protein</fullName>
    </submittedName>
</protein>
<accession>A0A841C919</accession>
<dbReference type="Pfam" id="PF09084">
    <property type="entry name" value="NMT1"/>
    <property type="match status" value="1"/>
</dbReference>
<dbReference type="EMBL" id="JACHJN010000001">
    <property type="protein sequence ID" value="MBB5953909.1"/>
    <property type="molecule type" value="Genomic_DNA"/>
</dbReference>
<dbReference type="PROSITE" id="PS51257">
    <property type="entry name" value="PROKAR_LIPOPROTEIN"/>
    <property type="match status" value="1"/>
</dbReference>
<dbReference type="Gene3D" id="3.40.190.10">
    <property type="entry name" value="Periplasmic binding protein-like II"/>
    <property type="match status" value="2"/>
</dbReference>
<sequence>MTTRRGFLALLAAATVGCGTTSGGAGETKSLRYQGWSGLVLQPELAADLGFLEDVSLEWVGNTTSGPQDVQAAATGEIDFGGAFNGTVVKLVGAGAPVRSVIGYYGIDNDTYNGFYVPEDSPIREPRDLVGRTVGMNSLGAHSAAMLGLYLQRNGFSPDEAASVEVVAVPPVSTEQSLRQRQVDVAVLGGIMREKAVAAGGLRPLFTDFGLLGPFTAGTYVLTERFIEGNADTVRTFVTGVARAIEWTRSRPREEVVARFTEIMAKRERNEDASSLKYWKSTGVARPGGWIQEREMSLWLDWLADRGDVDRSRVTPSDCYTNEFNGVGS</sequence>
<dbReference type="InterPro" id="IPR015168">
    <property type="entry name" value="SsuA/THI5"/>
</dbReference>
<dbReference type="RefSeq" id="WP_184687724.1">
    <property type="nucleotide sequence ID" value="NZ_JACHJN010000001.1"/>
</dbReference>
<reference evidence="2 3" key="1">
    <citation type="submission" date="2020-08" db="EMBL/GenBank/DDBJ databases">
        <title>Genomic Encyclopedia of Type Strains, Phase III (KMG-III): the genomes of soil and plant-associated and newly described type strains.</title>
        <authorList>
            <person name="Whitman W."/>
        </authorList>
    </citation>
    <scope>NUCLEOTIDE SEQUENCE [LARGE SCALE GENOMIC DNA]</scope>
    <source>
        <strain evidence="2 3">CECT 8640</strain>
    </source>
</reference>
<dbReference type="InterPro" id="IPR006311">
    <property type="entry name" value="TAT_signal"/>
</dbReference>
<organism evidence="2 3">
    <name type="scientific">Saccharothrix tamanrassetensis</name>
    <dbReference type="NCBI Taxonomy" id="1051531"/>
    <lineage>
        <taxon>Bacteria</taxon>
        <taxon>Bacillati</taxon>
        <taxon>Actinomycetota</taxon>
        <taxon>Actinomycetes</taxon>
        <taxon>Pseudonocardiales</taxon>
        <taxon>Pseudonocardiaceae</taxon>
        <taxon>Saccharothrix</taxon>
    </lineage>
</organism>
<dbReference type="AlphaFoldDB" id="A0A841C919"/>
<dbReference type="PROSITE" id="PS51318">
    <property type="entry name" value="TAT"/>
    <property type="match status" value="1"/>
</dbReference>
<dbReference type="Proteomes" id="UP000547510">
    <property type="component" value="Unassembled WGS sequence"/>
</dbReference>
<name>A0A841C919_9PSEU</name>
<evidence type="ECO:0000313" key="2">
    <source>
        <dbReference type="EMBL" id="MBB5953909.1"/>
    </source>
</evidence>
<evidence type="ECO:0000313" key="3">
    <source>
        <dbReference type="Proteomes" id="UP000547510"/>
    </source>
</evidence>
<dbReference type="SUPFAM" id="SSF53850">
    <property type="entry name" value="Periplasmic binding protein-like II"/>
    <property type="match status" value="1"/>
</dbReference>
<keyword evidence="3" id="KW-1185">Reference proteome</keyword>
<evidence type="ECO:0000259" key="1">
    <source>
        <dbReference type="Pfam" id="PF09084"/>
    </source>
</evidence>
<feature type="domain" description="SsuA/THI5-like" evidence="1">
    <location>
        <begin position="46"/>
        <end position="254"/>
    </location>
</feature>
<gene>
    <name evidence="2" type="ORF">FHS29_000479</name>
</gene>
<comment type="caution">
    <text evidence="2">The sequence shown here is derived from an EMBL/GenBank/DDBJ whole genome shotgun (WGS) entry which is preliminary data.</text>
</comment>
<dbReference type="PANTHER" id="PTHR30024">
    <property type="entry name" value="ALIPHATIC SULFONATES-BINDING PROTEIN-RELATED"/>
    <property type="match status" value="1"/>
</dbReference>
<proteinExistence type="predicted"/>